<dbReference type="EnsemblMetazoa" id="HelroT184379">
    <property type="protein sequence ID" value="HelroP184379"/>
    <property type="gene ID" value="HelroG184379"/>
</dbReference>
<reference evidence="5" key="1">
    <citation type="submission" date="2012-12" db="EMBL/GenBank/DDBJ databases">
        <authorList>
            <person name="Hellsten U."/>
            <person name="Grimwood J."/>
            <person name="Chapman J.A."/>
            <person name="Shapiro H."/>
            <person name="Aerts A."/>
            <person name="Otillar R.P."/>
            <person name="Terry A.Y."/>
            <person name="Boore J.L."/>
            <person name="Simakov O."/>
            <person name="Marletaz F."/>
            <person name="Cho S.-J."/>
            <person name="Edsinger-Gonzales E."/>
            <person name="Havlak P."/>
            <person name="Kuo D.-H."/>
            <person name="Larsson T."/>
            <person name="Lv J."/>
            <person name="Arendt D."/>
            <person name="Savage R."/>
            <person name="Osoegawa K."/>
            <person name="de Jong P."/>
            <person name="Lindberg D.R."/>
            <person name="Seaver E.C."/>
            <person name="Weisblat D.A."/>
            <person name="Putnam N.H."/>
            <person name="Grigoriev I.V."/>
            <person name="Rokhsar D.S."/>
        </authorList>
    </citation>
    <scope>NUCLEOTIDE SEQUENCE</scope>
</reference>
<dbReference type="EMBL" id="AMQM01009847">
    <property type="status" value="NOT_ANNOTATED_CDS"/>
    <property type="molecule type" value="Genomic_DNA"/>
</dbReference>
<reference evidence="3 5" key="2">
    <citation type="journal article" date="2013" name="Nature">
        <title>Insights into bilaterian evolution from three spiralian genomes.</title>
        <authorList>
            <person name="Simakov O."/>
            <person name="Marletaz F."/>
            <person name="Cho S.J."/>
            <person name="Edsinger-Gonzales E."/>
            <person name="Havlak P."/>
            <person name="Hellsten U."/>
            <person name="Kuo D.H."/>
            <person name="Larsson T."/>
            <person name="Lv J."/>
            <person name="Arendt D."/>
            <person name="Savage R."/>
            <person name="Osoegawa K."/>
            <person name="de Jong P."/>
            <person name="Grimwood J."/>
            <person name="Chapman J.A."/>
            <person name="Shapiro H."/>
            <person name="Aerts A."/>
            <person name="Otillar R.P."/>
            <person name="Terry A.Y."/>
            <person name="Boore J.L."/>
            <person name="Grigoriev I.V."/>
            <person name="Lindberg D.R."/>
            <person name="Seaver E.C."/>
            <person name="Weisblat D.A."/>
            <person name="Putnam N.H."/>
            <person name="Rokhsar D.S."/>
        </authorList>
    </citation>
    <scope>NUCLEOTIDE SEQUENCE</scope>
</reference>
<dbReference type="KEGG" id="hro:HELRODRAFT_184379"/>
<evidence type="ECO:0000313" key="4">
    <source>
        <dbReference type="EnsemblMetazoa" id="HelroP184379"/>
    </source>
</evidence>
<organism evidence="4 5">
    <name type="scientific">Helobdella robusta</name>
    <name type="common">Californian leech</name>
    <dbReference type="NCBI Taxonomy" id="6412"/>
    <lineage>
        <taxon>Eukaryota</taxon>
        <taxon>Metazoa</taxon>
        <taxon>Spiralia</taxon>
        <taxon>Lophotrochozoa</taxon>
        <taxon>Annelida</taxon>
        <taxon>Clitellata</taxon>
        <taxon>Hirudinea</taxon>
        <taxon>Rhynchobdellida</taxon>
        <taxon>Glossiphoniidae</taxon>
        <taxon>Helobdella</taxon>
    </lineage>
</organism>
<dbReference type="HOGENOM" id="CLU_1176554_0_0_1"/>
<proteinExistence type="predicted"/>
<sequence>MNYGRVGRVRLGIMQEATMHHHTMQHHATPHHTKSSAQDKKKQKAEDMDDTLIGFVANKCDLLTSTGMNPNATNTETLSTNKNYHNDFRNNCCCCCNDNQQNKRRSQFIDGLNALTHNSCTRDKFLVTKEFCNLNNSRCNTCNNCNAKITNKNNSNNSNYRNNINNCTEDIMNTSDVNPNYDIKNKSAKNFQIALVNNVVSDVINNNVIIINDIIIIVSTIIVVSSSSYVVNLNYD</sequence>
<keyword evidence="2" id="KW-1133">Transmembrane helix</keyword>
<feature type="transmembrane region" description="Helical" evidence="2">
    <location>
        <begin position="214"/>
        <end position="235"/>
    </location>
</feature>
<dbReference type="Proteomes" id="UP000015101">
    <property type="component" value="Unassembled WGS sequence"/>
</dbReference>
<evidence type="ECO:0000313" key="5">
    <source>
        <dbReference type="Proteomes" id="UP000015101"/>
    </source>
</evidence>
<dbReference type="CTD" id="20209532"/>
<feature type="compositionally biased region" description="Basic residues" evidence="1">
    <location>
        <begin position="21"/>
        <end position="34"/>
    </location>
</feature>
<dbReference type="AlphaFoldDB" id="T1FL33"/>
<gene>
    <name evidence="4" type="primary">20209532</name>
    <name evidence="3" type="ORF">HELRODRAFT_184379</name>
</gene>
<protein>
    <submittedName>
        <fullName evidence="3 4">Uncharacterized protein</fullName>
    </submittedName>
</protein>
<name>T1FL33_HELRO</name>
<keyword evidence="5" id="KW-1185">Reference proteome</keyword>
<dbReference type="GeneID" id="20209532"/>
<reference evidence="4" key="3">
    <citation type="submission" date="2015-06" db="UniProtKB">
        <authorList>
            <consortium name="EnsemblMetazoa"/>
        </authorList>
    </citation>
    <scope>IDENTIFICATION</scope>
</reference>
<keyword evidence="2" id="KW-0812">Transmembrane</keyword>
<feature type="region of interest" description="Disordered" evidence="1">
    <location>
        <begin position="21"/>
        <end position="46"/>
    </location>
</feature>
<dbReference type="EMBL" id="KB097054">
    <property type="protein sequence ID" value="ESN99887.1"/>
    <property type="molecule type" value="Genomic_DNA"/>
</dbReference>
<accession>T1FL33</accession>
<evidence type="ECO:0000256" key="2">
    <source>
        <dbReference type="SAM" id="Phobius"/>
    </source>
</evidence>
<evidence type="ECO:0000256" key="1">
    <source>
        <dbReference type="SAM" id="MobiDB-lite"/>
    </source>
</evidence>
<feature type="compositionally biased region" description="Basic and acidic residues" evidence="1">
    <location>
        <begin position="37"/>
        <end position="46"/>
    </location>
</feature>
<dbReference type="EMBL" id="AMQM01009848">
    <property type="status" value="NOT_ANNOTATED_CDS"/>
    <property type="molecule type" value="Genomic_DNA"/>
</dbReference>
<dbReference type="InParanoid" id="T1FL33"/>
<evidence type="ECO:0000313" key="3">
    <source>
        <dbReference type="EMBL" id="ESN99887.1"/>
    </source>
</evidence>
<dbReference type="RefSeq" id="XP_009022015.1">
    <property type="nucleotide sequence ID" value="XM_009023767.1"/>
</dbReference>
<keyword evidence="2" id="KW-0472">Membrane</keyword>